<evidence type="ECO:0000256" key="1">
    <source>
        <dbReference type="SAM" id="Phobius"/>
    </source>
</evidence>
<sequence>FFFLEERCEKKFFLKKKDFFLLFFPGVFSFFFQFFFPFFFFIKELFITHFHFSPFPKTFLNFFFLCGLKLVGFSPTRLKFFVENFFYLEKLKDFIFLFNFLGIIFPFIFRIPYLVTF</sequence>
<feature type="transmembrane region" description="Helical" evidence="1">
    <location>
        <begin position="20"/>
        <end position="42"/>
    </location>
</feature>
<dbReference type="EMBL" id="AY809425">
    <property type="protein sequence ID" value="ABA40305.1"/>
    <property type="molecule type" value="mRNA"/>
</dbReference>
<name>Q3KZD6_SCHJA</name>
<keyword evidence="1" id="KW-1133">Transmembrane helix</keyword>
<dbReference type="AlphaFoldDB" id="Q3KZD6"/>
<reference evidence="2" key="1">
    <citation type="journal article" date="2006" name="PLoS Pathog.">
        <title>New perspectives on host-parasite interplay by comparative transcriptomic and proteomic analyses of Schistosoma japonicum.</title>
        <authorList>
            <person name="Liu F."/>
            <person name="Lu J."/>
            <person name="Hu W."/>
            <person name="Wang S.Y."/>
            <person name="Cui S.J."/>
            <person name="Chi M."/>
            <person name="Yan Q."/>
            <person name="Wang X.R."/>
            <person name="Song H.D."/>
            <person name="Xu X.N."/>
            <person name="Wang J.J."/>
            <person name="Zhang X.L."/>
            <person name="Zhang X."/>
            <person name="Wang Z.Q."/>
            <person name="Xue C.L."/>
            <person name="Brindley P.J."/>
            <person name="McManus D.P."/>
            <person name="Yang P.Y."/>
            <person name="Feng Z."/>
            <person name="Chen Z."/>
            <person name="Han Z.G."/>
        </authorList>
    </citation>
    <scope>NUCLEOTIDE SEQUENCE</scope>
</reference>
<accession>Q3KZD6</accession>
<feature type="transmembrane region" description="Helical" evidence="1">
    <location>
        <begin position="62"/>
        <end position="82"/>
    </location>
</feature>
<organism evidence="2">
    <name type="scientific">Schistosoma japonicum</name>
    <name type="common">Blood fluke</name>
    <dbReference type="NCBI Taxonomy" id="6182"/>
    <lineage>
        <taxon>Eukaryota</taxon>
        <taxon>Metazoa</taxon>
        <taxon>Spiralia</taxon>
        <taxon>Lophotrochozoa</taxon>
        <taxon>Platyhelminthes</taxon>
        <taxon>Trematoda</taxon>
        <taxon>Digenea</taxon>
        <taxon>Strigeidida</taxon>
        <taxon>Schistosomatoidea</taxon>
        <taxon>Schistosomatidae</taxon>
        <taxon>Schistosoma</taxon>
    </lineage>
</organism>
<evidence type="ECO:0000313" key="2">
    <source>
        <dbReference type="EMBL" id="ABA40305.1"/>
    </source>
</evidence>
<protein>
    <submittedName>
        <fullName evidence="2">SJCHGC06555 protein</fullName>
    </submittedName>
</protein>
<feature type="non-terminal residue" evidence="2">
    <location>
        <position position="1"/>
    </location>
</feature>
<keyword evidence="1" id="KW-0472">Membrane</keyword>
<keyword evidence="1" id="KW-0812">Transmembrane</keyword>
<feature type="transmembrane region" description="Helical" evidence="1">
    <location>
        <begin position="94"/>
        <end position="115"/>
    </location>
</feature>
<proteinExistence type="evidence at transcript level"/>